<feature type="compositionally biased region" description="Low complexity" evidence="1">
    <location>
        <begin position="134"/>
        <end position="148"/>
    </location>
</feature>
<dbReference type="SUPFAM" id="SSF53335">
    <property type="entry name" value="S-adenosyl-L-methionine-dependent methyltransferases"/>
    <property type="match status" value="1"/>
</dbReference>
<feature type="compositionally biased region" description="Basic and acidic residues" evidence="1">
    <location>
        <begin position="38"/>
        <end position="55"/>
    </location>
</feature>
<feature type="compositionally biased region" description="Low complexity" evidence="1">
    <location>
        <begin position="462"/>
        <end position="475"/>
    </location>
</feature>
<feature type="compositionally biased region" description="Polar residues" evidence="1">
    <location>
        <begin position="300"/>
        <end position="310"/>
    </location>
</feature>
<feature type="region of interest" description="Disordered" evidence="1">
    <location>
        <begin position="639"/>
        <end position="785"/>
    </location>
</feature>
<dbReference type="EMBL" id="CP017819">
    <property type="protein sequence ID" value="APA10298.1"/>
    <property type="molecule type" value="Genomic_DNA"/>
</dbReference>
<gene>
    <name evidence="2" type="ORF">sscle_06g050680</name>
</gene>
<proteinExistence type="predicted"/>
<name>A0A1D9Q5S0_SCLS1</name>
<feature type="region of interest" description="Disordered" evidence="1">
    <location>
        <begin position="1"/>
        <end position="106"/>
    </location>
</feature>
<dbReference type="Proteomes" id="UP000177798">
    <property type="component" value="Chromosome 6"/>
</dbReference>
<evidence type="ECO:0000313" key="2">
    <source>
        <dbReference type="EMBL" id="APA10298.1"/>
    </source>
</evidence>
<reference evidence="3" key="1">
    <citation type="journal article" date="2017" name="Genome Biol. Evol.">
        <title>The complete genome sequence of the phytopathogenic fungus Sclerotinia sclerotiorum reveals insights into the genome architecture of broad host range pathogens.</title>
        <authorList>
            <person name="Derbyshire M."/>
            <person name="Denton-Giles M."/>
            <person name="Hegedus D."/>
            <person name="Seifbarghy S."/>
            <person name="Rollins J."/>
            <person name="van Kan J."/>
            <person name="Seidl M.F."/>
            <person name="Faino L."/>
            <person name="Mbengue M."/>
            <person name="Navaud O."/>
            <person name="Raffaele S."/>
            <person name="Hammond-Kosack K."/>
            <person name="Heard S."/>
            <person name="Oliver R."/>
        </authorList>
    </citation>
    <scope>NUCLEOTIDE SEQUENCE [LARGE SCALE GENOMIC DNA]</scope>
    <source>
        <strain evidence="3">ATCC 18683 / 1980 / Ss-1</strain>
    </source>
</reference>
<evidence type="ECO:0000256" key="1">
    <source>
        <dbReference type="SAM" id="MobiDB-lite"/>
    </source>
</evidence>
<dbReference type="InterPro" id="IPR029063">
    <property type="entry name" value="SAM-dependent_MTases_sf"/>
</dbReference>
<protein>
    <recommendedName>
        <fullName evidence="4">Methyltransferase type 11 domain-containing protein</fullName>
    </recommendedName>
</protein>
<evidence type="ECO:0008006" key="4">
    <source>
        <dbReference type="Google" id="ProtNLM"/>
    </source>
</evidence>
<feature type="compositionally biased region" description="Low complexity" evidence="1">
    <location>
        <begin position="277"/>
        <end position="297"/>
    </location>
</feature>
<dbReference type="Gene3D" id="3.40.50.150">
    <property type="entry name" value="Vaccinia Virus protein VP39"/>
    <property type="match status" value="1"/>
</dbReference>
<feature type="compositionally biased region" description="Low complexity" evidence="1">
    <location>
        <begin position="232"/>
        <end position="260"/>
    </location>
</feature>
<feature type="region of interest" description="Disordered" evidence="1">
    <location>
        <begin position="899"/>
        <end position="919"/>
    </location>
</feature>
<organism evidence="2 3">
    <name type="scientific">Sclerotinia sclerotiorum (strain ATCC 18683 / 1980 / Ss-1)</name>
    <name type="common">White mold</name>
    <name type="synonym">Whetzelinia sclerotiorum</name>
    <dbReference type="NCBI Taxonomy" id="665079"/>
    <lineage>
        <taxon>Eukaryota</taxon>
        <taxon>Fungi</taxon>
        <taxon>Dikarya</taxon>
        <taxon>Ascomycota</taxon>
        <taxon>Pezizomycotina</taxon>
        <taxon>Leotiomycetes</taxon>
        <taxon>Helotiales</taxon>
        <taxon>Sclerotiniaceae</taxon>
        <taxon>Sclerotinia</taxon>
    </lineage>
</organism>
<feature type="compositionally biased region" description="Basic residues" evidence="1">
    <location>
        <begin position="775"/>
        <end position="785"/>
    </location>
</feature>
<feature type="region of interest" description="Disordered" evidence="1">
    <location>
        <begin position="1428"/>
        <end position="1461"/>
    </location>
</feature>
<feature type="compositionally biased region" description="Polar residues" evidence="1">
    <location>
        <begin position="159"/>
        <end position="185"/>
    </location>
</feature>
<accession>A0A1D9Q5S0</accession>
<feature type="region of interest" description="Disordered" evidence="1">
    <location>
        <begin position="219"/>
        <end position="440"/>
    </location>
</feature>
<dbReference type="VEuPathDB" id="FungiDB:sscle_06g050680"/>
<feature type="compositionally biased region" description="Polar residues" evidence="1">
    <location>
        <begin position="639"/>
        <end position="663"/>
    </location>
</feature>
<feature type="compositionally biased region" description="Polar residues" evidence="1">
    <location>
        <begin position="716"/>
        <end position="732"/>
    </location>
</feature>
<evidence type="ECO:0000313" key="3">
    <source>
        <dbReference type="Proteomes" id="UP000177798"/>
    </source>
</evidence>
<feature type="compositionally biased region" description="Low complexity" evidence="1">
    <location>
        <begin position="904"/>
        <end position="918"/>
    </location>
</feature>
<feature type="compositionally biased region" description="Polar residues" evidence="1">
    <location>
        <begin position="81"/>
        <end position="93"/>
    </location>
</feature>
<sequence length="1557" mass="170552">MASNNLQFGLPSRPNVTVSQRRVPRHTQSQEASNSSQMREDNAFIQSRKEQRRANAEVYQQTNLPRPSIRQPSPVPRTKSETGSRPTMTSRLGSESRFDRGVSSPLTVPAVKGKLSRNVLRRKPSLIAQHAETSRPTTARTATSSPASWGTIPGAKAAPQSSIKPLQPRVETSQQVRKDSSSSIKEVSPRIIPELDRYRTKSEQNREDLNAKFLSNIPYKLTTPDISPPTPSMSAGFLSSGSSHKRYSGYSGSGYSASPSTRFSGSPGPSAYSRDTTPTSMSSVSPSIFVPFKSSIPNRRGSSPARNQLPLTRRRESDASNELNNAVADSRELPSLRESVNSSSSNSTVKAEGKSLDKVHKNKKSLSSLPPSPPPRKSSHQFKKSAQGKISPTGASPNPLHTGTTLPPEASPQRLQAPLPEANDRPSPPRRPSRDGAPDLRSQIGDFAVLQSNFTGVNYTHSKSNSISSQRAASSPLQTSMTPASRETSRNPSPTPLQPLHRDPTPAPTGLGIVPHLRPPSRSHITRTPSPSVDSGRHRFGLFGRRTKTAPEITTVPVEKSQKKGPAAGTGHEGYTRYALRGRSTTRVVTGKPRERSLSGAPVSRDQPDTTDPFFRDRMSPVIIAGGGAIKENRNSISEVVSRTDSNTSLPPLAKNISQTSLGQKRAKAVLQPSAIPRESNERASATGVSKSRRPSDSQDEDRSKTPSLAFRRSTQRLNNSTSAINIPKSLNITTTEPSSSISSLDPSLTSGESQLELKTETERGRQSEPVKPKKPEKRARSPRKWNIFHRQAPKVETEIKHDAVHVSIGRQPVKPIPHYAMFEFSDEPEDTDSVDLAEILRDSDVVELTDEQLNELKFSNYKENIRRIEELQTAMAPSLPQMIPATIAFSPLELMMPSPPEVPQTQTEPPHTQTEPHVQMEVPIRPSRLQQVGRIPKVVSARPETTSPISFSRPFARLSTIQPTTNLPSFDINSVALGASPTNFSSPGSYPALFNSPSSYQGEFLAFSPRSSPRNNSTATTSSSGTINYADITAIIPEPDAELAEDEVWDEYDDLIETDDNTKQPRVVSTTSSHGVPFQYESYQSPSTRYLNPSLQASSFSNRELPEILRRRSAITSISSSCYSVDIDTTIKVEEKDTLNAFTSPTTQVTFSDFLNDLGGLNNSIHSTTSQRLSAAESRKSGSSSDTSRISGASLLRIESEESNSPVSQVNLRVGSMSVSKWLTFGNVLFSPARDEVGNLMDGPTTKCHSILVIDGLGNDDWSFYAAETYPTCTFYNLSPSSPPSANTQNPAYLLPPANHRQIPFAPFTTTSNFPFPSSTFSTVIFRFPSSLTTDTYNHILSESRRVLKPGGYIEITLLDLDMLNMGPRTRRVVRGLKTRLKCRDEGVVLGSLGDVVLRGLGARGFGDVKSCRVGIPVAGVLERVKSADEKGKERAGGKKQAEKRQKDTRSLAEMMKDESESADESITRMVAKVGRWWYMRCYEFSLISSASASESAFKKESKKIGKGRKEKGKEANSIFADIKILDECEKWNTSFKLVVIHAQKPVVVRRRTNSL</sequence>
<feature type="compositionally biased region" description="Polar residues" evidence="1">
    <location>
        <begin position="14"/>
        <end position="37"/>
    </location>
</feature>
<feature type="compositionally biased region" description="Polar residues" evidence="1">
    <location>
        <begin position="476"/>
        <end position="492"/>
    </location>
</feature>
<feature type="compositionally biased region" description="Basic and acidic residues" evidence="1">
    <location>
        <begin position="756"/>
        <end position="774"/>
    </location>
</feature>
<feature type="compositionally biased region" description="Low complexity" evidence="1">
    <location>
        <begin position="733"/>
        <end position="751"/>
    </location>
</feature>
<feature type="compositionally biased region" description="Polar residues" evidence="1">
    <location>
        <begin position="388"/>
        <end position="405"/>
    </location>
</feature>
<dbReference type="OrthoDB" id="5382952at2759"/>
<feature type="region of interest" description="Disordered" evidence="1">
    <location>
        <begin position="584"/>
        <end position="616"/>
    </location>
</feature>
<feature type="region of interest" description="Disordered" evidence="1">
    <location>
        <begin position="461"/>
        <end position="539"/>
    </location>
</feature>
<feature type="compositionally biased region" description="Basic and acidic residues" evidence="1">
    <location>
        <begin position="694"/>
        <end position="705"/>
    </location>
</feature>
<feature type="region of interest" description="Disordered" evidence="1">
    <location>
        <begin position="121"/>
        <end position="189"/>
    </location>
</feature>